<dbReference type="AlphaFoldDB" id="A0A9Q9F2T9"/>
<name>A0A9Q9F2T9_9STAP</name>
<evidence type="ECO:0000313" key="3">
    <source>
        <dbReference type="Proteomes" id="UP001057381"/>
    </source>
</evidence>
<keyword evidence="1" id="KW-0472">Membrane</keyword>
<reference evidence="2" key="1">
    <citation type="submission" date="2021-04" db="EMBL/GenBank/DDBJ databases">
        <title>Complete Genome Sequences of Macrococcus spp. from dog and cattle.</title>
        <authorList>
            <person name="Schwendener S."/>
            <person name="Perreten V."/>
        </authorList>
    </citation>
    <scope>NUCLEOTIDE SEQUENCE</scope>
    <source>
        <strain evidence="2">Epi0143-OL</strain>
    </source>
</reference>
<feature type="transmembrane region" description="Helical" evidence="1">
    <location>
        <begin position="7"/>
        <end position="25"/>
    </location>
</feature>
<feature type="transmembrane region" description="Helical" evidence="1">
    <location>
        <begin position="31"/>
        <end position="49"/>
    </location>
</feature>
<evidence type="ECO:0000256" key="1">
    <source>
        <dbReference type="SAM" id="Phobius"/>
    </source>
</evidence>
<accession>A0A9Q9F2T9</accession>
<organism evidence="2 3">
    <name type="scientific">Macrococcus equipercicus</name>
    <dbReference type="NCBI Taxonomy" id="69967"/>
    <lineage>
        <taxon>Bacteria</taxon>
        <taxon>Bacillati</taxon>
        <taxon>Bacillota</taxon>
        <taxon>Bacilli</taxon>
        <taxon>Bacillales</taxon>
        <taxon>Staphylococcaceae</taxon>
        <taxon>Macrococcus</taxon>
    </lineage>
</organism>
<keyword evidence="1" id="KW-0812">Transmembrane</keyword>
<keyword evidence="1" id="KW-1133">Transmembrane helix</keyword>
<sequence length="55" mass="5976">MKVFNTALIAAMAIIVFLIAMAYVVVNNQALNTGLFAALMIAGCFWMLLKVGVQR</sequence>
<dbReference type="Proteomes" id="UP001057381">
    <property type="component" value="Chromosome"/>
</dbReference>
<dbReference type="RefSeq" id="WP_254250517.1">
    <property type="nucleotide sequence ID" value="NZ_CP073809.1"/>
</dbReference>
<gene>
    <name evidence="2" type="ORF">KFV11_05155</name>
</gene>
<dbReference type="KEGG" id="mequ:KFV11_05155"/>
<dbReference type="EMBL" id="CP073809">
    <property type="protein sequence ID" value="UTH14741.1"/>
    <property type="molecule type" value="Genomic_DNA"/>
</dbReference>
<protein>
    <submittedName>
        <fullName evidence="2">Uncharacterized protein</fullName>
    </submittedName>
</protein>
<proteinExistence type="predicted"/>
<evidence type="ECO:0000313" key="2">
    <source>
        <dbReference type="EMBL" id="UTH14741.1"/>
    </source>
</evidence>